<sequence length="540" mass="58501">MHVQLIGGFRMTDAEGRDCTPSSARARALLAILARTDGHTRARRWIERTLWSDRSPQQASASLRTVLTEIRKALGPAAAQFHTDRDAVRLDGVTCDVETGPETALEALRTGRDLLENVQIGDPAFTQWREEALSRILEELGTLDRSILPGAVDPEQQPKRGLELRIKSYGEENEGQGAFVGALLGDTMANLIADFGCFSIYTEPGGATEPSDLVLGVSTLAVGHNVQVLAGLTRRDSGEVIWSDKARIDTQQPDLLQQGDIPRMVFHSAERVLTQDLSREADAGVALQVDARVNAAIAAMFTYDSAKLRHAETLLAEAAALLPLPRIAAWRSLLRQIMIVERIDPENATLYEEANLFAQMALVGNDGNALVSSLVAQLLAMLENDTGVSAALAEDAVRASPYNAFSHSAKATVALRAGEADTALNASRFAANLASRSSSAHWFDTLAGISAITVGDIAQAIGHLERAHARAPVFRAPMRHLMCLYAAGGQRDRAIAMAGKLRKVEPDFDILRVLEDESYPVLTLRRTNLLPPKQMARDLA</sequence>
<proteinExistence type="predicted"/>
<protein>
    <recommendedName>
        <fullName evidence="3">Transcriptional regulatory protein, C terminal</fullName>
    </recommendedName>
</protein>
<organism evidence="1 2">
    <name type="scientific">Roseivivax lentus</name>
    <dbReference type="NCBI Taxonomy" id="633194"/>
    <lineage>
        <taxon>Bacteria</taxon>
        <taxon>Pseudomonadati</taxon>
        <taxon>Pseudomonadota</taxon>
        <taxon>Alphaproteobacteria</taxon>
        <taxon>Rhodobacterales</taxon>
        <taxon>Roseobacteraceae</taxon>
        <taxon>Roseivivax</taxon>
    </lineage>
</organism>
<dbReference type="InterPro" id="IPR016032">
    <property type="entry name" value="Sig_transdc_resp-reg_C-effctor"/>
</dbReference>
<dbReference type="Gene3D" id="1.25.40.10">
    <property type="entry name" value="Tetratricopeptide repeat domain"/>
    <property type="match status" value="1"/>
</dbReference>
<dbReference type="GO" id="GO:0003677">
    <property type="term" value="F:DNA binding"/>
    <property type="evidence" value="ECO:0007669"/>
    <property type="project" value="InterPro"/>
</dbReference>
<dbReference type="InterPro" id="IPR011990">
    <property type="entry name" value="TPR-like_helical_dom_sf"/>
</dbReference>
<gene>
    <name evidence="1" type="ORF">SAMN05421759_10242</name>
</gene>
<keyword evidence="2" id="KW-1185">Reference proteome</keyword>
<evidence type="ECO:0000313" key="2">
    <source>
        <dbReference type="Proteomes" id="UP000186684"/>
    </source>
</evidence>
<dbReference type="EMBL" id="FTOQ01000002">
    <property type="protein sequence ID" value="SIS64730.1"/>
    <property type="molecule type" value="Genomic_DNA"/>
</dbReference>
<dbReference type="AlphaFoldDB" id="A0A1N7KTG9"/>
<dbReference type="SUPFAM" id="SSF48452">
    <property type="entry name" value="TPR-like"/>
    <property type="match status" value="1"/>
</dbReference>
<name>A0A1N7KTG9_9RHOB</name>
<dbReference type="Proteomes" id="UP000186684">
    <property type="component" value="Unassembled WGS sequence"/>
</dbReference>
<dbReference type="InterPro" id="IPR051677">
    <property type="entry name" value="AfsR-DnrI-RedD_regulator"/>
</dbReference>
<dbReference type="STRING" id="633194.SAMN05421759_10242"/>
<evidence type="ECO:0008006" key="3">
    <source>
        <dbReference type="Google" id="ProtNLM"/>
    </source>
</evidence>
<reference evidence="2" key="1">
    <citation type="submission" date="2017-01" db="EMBL/GenBank/DDBJ databases">
        <authorList>
            <person name="Varghese N."/>
            <person name="Submissions S."/>
        </authorList>
    </citation>
    <scope>NUCLEOTIDE SEQUENCE [LARGE SCALE GENOMIC DNA]</scope>
    <source>
        <strain evidence="2">DSM 29430</strain>
    </source>
</reference>
<dbReference type="InterPro" id="IPR036388">
    <property type="entry name" value="WH-like_DNA-bd_sf"/>
</dbReference>
<evidence type="ECO:0000313" key="1">
    <source>
        <dbReference type="EMBL" id="SIS64730.1"/>
    </source>
</evidence>
<accession>A0A1N7KTG9</accession>
<dbReference type="Gene3D" id="1.10.10.10">
    <property type="entry name" value="Winged helix-like DNA-binding domain superfamily/Winged helix DNA-binding domain"/>
    <property type="match status" value="1"/>
</dbReference>
<dbReference type="PANTHER" id="PTHR35807">
    <property type="entry name" value="TRANSCRIPTIONAL REGULATOR REDD-RELATED"/>
    <property type="match status" value="1"/>
</dbReference>
<dbReference type="SUPFAM" id="SSF46894">
    <property type="entry name" value="C-terminal effector domain of the bipartite response regulators"/>
    <property type="match status" value="1"/>
</dbReference>
<dbReference type="GO" id="GO:0006355">
    <property type="term" value="P:regulation of DNA-templated transcription"/>
    <property type="evidence" value="ECO:0007669"/>
    <property type="project" value="InterPro"/>
</dbReference>